<dbReference type="InterPro" id="IPR009867">
    <property type="entry name" value="DUF1422"/>
</dbReference>
<dbReference type="Pfam" id="PF07226">
    <property type="entry name" value="DUF1422"/>
    <property type="match status" value="1"/>
</dbReference>
<name>A0A1B8SWH1_PRORE</name>
<reference evidence="2" key="2">
    <citation type="submission" date="2023-04" db="EMBL/GenBank/DDBJ databases">
        <authorList>
            <person name="Li W."/>
        </authorList>
    </citation>
    <scope>NUCLEOTIDE SEQUENCE</scope>
    <source>
        <strain evidence="2">QITACRE101</strain>
    </source>
</reference>
<reference evidence="2" key="3">
    <citation type="submission" date="2023-10" db="EMBL/GenBank/DDBJ databases">
        <title>Analysis of Resistance Genes of Carbapenem-resistant Providencia rettgeri.</title>
        <authorList>
            <person name="Liu M."/>
        </authorList>
    </citation>
    <scope>NUCLEOTIDE SEQUENCE</scope>
    <source>
        <strain evidence="2">QITACRE101</strain>
    </source>
</reference>
<dbReference type="EMBL" id="UGTZ01000001">
    <property type="protein sequence ID" value="SUC33488.1"/>
    <property type="molecule type" value="Genomic_DNA"/>
</dbReference>
<feature type="transmembrane region" description="Helical" evidence="1">
    <location>
        <begin position="90"/>
        <end position="108"/>
    </location>
</feature>
<feature type="transmembrane region" description="Helical" evidence="1">
    <location>
        <begin position="12"/>
        <end position="30"/>
    </location>
</feature>
<reference evidence="3 4" key="1">
    <citation type="submission" date="2018-06" db="EMBL/GenBank/DDBJ databases">
        <authorList>
            <consortium name="Pathogen Informatics"/>
            <person name="Doyle S."/>
        </authorList>
    </citation>
    <scope>NUCLEOTIDE SEQUENCE [LARGE SCALE GENOMIC DNA]</scope>
    <source>
        <strain evidence="3 4">NCTC11801</strain>
    </source>
</reference>
<keyword evidence="1" id="KW-0812">Transmembrane</keyword>
<gene>
    <name evidence="3" type="primary">yijD</name>
    <name evidence="3" type="ORF">NCTC11801_04529</name>
    <name evidence="2" type="ORF">QDQ51_15310</name>
</gene>
<keyword evidence="1" id="KW-0472">Membrane</keyword>
<dbReference type="Proteomes" id="UP000254208">
    <property type="component" value="Unassembled WGS sequence"/>
</dbReference>
<proteinExistence type="predicted"/>
<dbReference type="EMBL" id="JARVQW010000008">
    <property type="protein sequence ID" value="MDH2306776.1"/>
    <property type="molecule type" value="Genomic_DNA"/>
</dbReference>
<feature type="transmembrane region" description="Helical" evidence="1">
    <location>
        <begin position="64"/>
        <end position="84"/>
    </location>
</feature>
<keyword evidence="1" id="KW-1133">Transmembrane helix</keyword>
<protein>
    <submittedName>
        <fullName evidence="3">Inner membrane protein yijD</fullName>
    </submittedName>
    <submittedName>
        <fullName evidence="2">YijD family membrane protein</fullName>
    </submittedName>
</protein>
<dbReference type="GeneID" id="93671015"/>
<accession>A0A1B8SWH1</accession>
<dbReference type="Proteomes" id="UP001162044">
    <property type="component" value="Unassembled WGS sequence"/>
</dbReference>
<dbReference type="OMA" id="EAGSNFF"/>
<evidence type="ECO:0000313" key="2">
    <source>
        <dbReference type="EMBL" id="MDH2306776.1"/>
    </source>
</evidence>
<evidence type="ECO:0000313" key="3">
    <source>
        <dbReference type="EMBL" id="SUC33488.1"/>
    </source>
</evidence>
<dbReference type="AlphaFoldDB" id="A0A1B8SWH1"/>
<evidence type="ECO:0000256" key="1">
    <source>
        <dbReference type="SAM" id="Phobius"/>
    </source>
</evidence>
<feature type="transmembrane region" description="Helical" evidence="1">
    <location>
        <begin position="36"/>
        <end position="52"/>
    </location>
</feature>
<dbReference type="RefSeq" id="WP_004907104.1">
    <property type="nucleotide sequence ID" value="NZ_ABEXOA020000152.1"/>
</dbReference>
<sequence length="129" mass="14587">MTDQKSYERSTLLLAFVIGLATHGTFSTLFNSLVDFSFFPILTLILAAYCLHQRYLHQAMPMGLPKFVAGSFFIGLFGYAAILRVQNPEIGSNFIPATFIVIIALWMYSSWKARKKEKAELALEQEVEN</sequence>
<organism evidence="3 4">
    <name type="scientific">Providencia rettgeri</name>
    <dbReference type="NCBI Taxonomy" id="587"/>
    <lineage>
        <taxon>Bacteria</taxon>
        <taxon>Pseudomonadati</taxon>
        <taxon>Pseudomonadota</taxon>
        <taxon>Gammaproteobacteria</taxon>
        <taxon>Enterobacterales</taxon>
        <taxon>Morganellaceae</taxon>
        <taxon>Providencia</taxon>
    </lineage>
</organism>
<dbReference type="NCBIfam" id="NF008278">
    <property type="entry name" value="PRK11056.1"/>
    <property type="match status" value="1"/>
</dbReference>
<evidence type="ECO:0000313" key="4">
    <source>
        <dbReference type="Proteomes" id="UP000254208"/>
    </source>
</evidence>